<reference evidence="3 4" key="1">
    <citation type="submission" date="2014-07" db="EMBL/GenBank/DDBJ databases">
        <title>Draft Genome Sequence of Gephyronic Acid Producer, Cystobacter violaceus Strain Cb vi76.</title>
        <authorList>
            <person name="Stevens D.C."/>
            <person name="Young J."/>
            <person name="Carmichael R."/>
            <person name="Tan J."/>
            <person name="Taylor R.E."/>
        </authorList>
    </citation>
    <scope>NUCLEOTIDE SEQUENCE [LARGE SCALE GENOMIC DNA]</scope>
    <source>
        <strain evidence="3 4">Cb vi76</strain>
    </source>
</reference>
<evidence type="ECO:0000256" key="2">
    <source>
        <dbReference type="SAM" id="SignalP"/>
    </source>
</evidence>
<feature type="chain" id="PRO_5001781797" description="Lipoprotein" evidence="2">
    <location>
        <begin position="20"/>
        <end position="85"/>
    </location>
</feature>
<accession>A0A084SUG4</accession>
<evidence type="ECO:0000256" key="1">
    <source>
        <dbReference type="SAM" id="MobiDB-lite"/>
    </source>
</evidence>
<dbReference type="RefSeq" id="WP_052518250.1">
    <property type="nucleotide sequence ID" value="NZ_JPMI01000109.1"/>
</dbReference>
<dbReference type="AlphaFoldDB" id="A0A084SUG4"/>
<evidence type="ECO:0000313" key="3">
    <source>
        <dbReference type="EMBL" id="KFA92099.1"/>
    </source>
</evidence>
<name>A0A084SUG4_9BACT</name>
<proteinExistence type="predicted"/>
<evidence type="ECO:0008006" key="5">
    <source>
        <dbReference type="Google" id="ProtNLM"/>
    </source>
</evidence>
<keyword evidence="2" id="KW-0732">Signal</keyword>
<organism evidence="3 4">
    <name type="scientific">Archangium violaceum Cb vi76</name>
    <dbReference type="NCBI Taxonomy" id="1406225"/>
    <lineage>
        <taxon>Bacteria</taxon>
        <taxon>Pseudomonadati</taxon>
        <taxon>Myxococcota</taxon>
        <taxon>Myxococcia</taxon>
        <taxon>Myxococcales</taxon>
        <taxon>Cystobacterineae</taxon>
        <taxon>Archangiaceae</taxon>
        <taxon>Archangium</taxon>
    </lineage>
</organism>
<protein>
    <recommendedName>
        <fullName evidence="5">Lipoprotein</fullName>
    </recommendedName>
</protein>
<sequence>MNIKTMAAIVGTLSLGTLATGCATTKPAAAASEEKGSESSCKGTAAPSQEKGGEAQCSGQKAGTTEEKGGEHKCGANGCGGAKPQ</sequence>
<comment type="caution">
    <text evidence="3">The sequence shown here is derived from an EMBL/GenBank/DDBJ whole genome shotgun (WGS) entry which is preliminary data.</text>
</comment>
<feature type="signal peptide" evidence="2">
    <location>
        <begin position="1"/>
        <end position="19"/>
    </location>
</feature>
<feature type="region of interest" description="Disordered" evidence="1">
    <location>
        <begin position="25"/>
        <end position="85"/>
    </location>
</feature>
<dbReference type="EMBL" id="JPMI01000109">
    <property type="protein sequence ID" value="KFA92099.1"/>
    <property type="molecule type" value="Genomic_DNA"/>
</dbReference>
<dbReference type="Proteomes" id="UP000028547">
    <property type="component" value="Unassembled WGS sequence"/>
</dbReference>
<evidence type="ECO:0000313" key="4">
    <source>
        <dbReference type="Proteomes" id="UP000028547"/>
    </source>
</evidence>
<gene>
    <name evidence="3" type="ORF">Q664_17455</name>
</gene>
<feature type="compositionally biased region" description="Basic and acidic residues" evidence="1">
    <location>
        <begin position="64"/>
        <end position="74"/>
    </location>
</feature>
<dbReference type="PROSITE" id="PS51257">
    <property type="entry name" value="PROKAR_LIPOPROTEIN"/>
    <property type="match status" value="1"/>
</dbReference>